<evidence type="ECO:0000256" key="1">
    <source>
        <dbReference type="SAM" id="MobiDB-lite"/>
    </source>
</evidence>
<feature type="region of interest" description="Disordered" evidence="1">
    <location>
        <begin position="71"/>
        <end position="119"/>
    </location>
</feature>
<evidence type="ECO:0000313" key="2">
    <source>
        <dbReference type="EMBL" id="CAG9807680.1"/>
    </source>
</evidence>
<feature type="compositionally biased region" description="Basic and acidic residues" evidence="1">
    <location>
        <begin position="619"/>
        <end position="637"/>
    </location>
</feature>
<evidence type="ECO:0000313" key="3">
    <source>
        <dbReference type="Proteomes" id="UP001153620"/>
    </source>
</evidence>
<feature type="compositionally biased region" description="Low complexity" evidence="1">
    <location>
        <begin position="88"/>
        <end position="101"/>
    </location>
</feature>
<feature type="region of interest" description="Disordered" evidence="1">
    <location>
        <begin position="614"/>
        <end position="646"/>
    </location>
</feature>
<sequence>MMKKSSSFSFCQLAAAAATSSTGSKTPQHPPAKLDLLKLTSQLKGSNSAKKVTDDSFRRWEEQRAKKLEALNINTKTGKRKTPAKSEQPQQQKLQQQLPQQPKKEEKIQQIQQHQPKREERQAVLVKYNHQETIQPPPLKPRNPQQTTSATSHKTSSRHHHHHHHHRERERSQTAQRRPKISLHPNWYTENIYTNQSMDDSDCDSGIIKRPLTTSASFSHYNTRSSNRYNQSRNSFHHYDFNGNNRTNNININISNTANTKLHGYSSSFEDDVFDVDAQQCFERHRNYPKSHSCSFAERQRERTVIDARSRSVPKSQSFTGPNRTNQYDMDLIEYQRYKRMMAAQRQSAGYFGTQASSHQQHSNEPLVMRICDREGCFSETCLVKNVNNSQNISINNNIINNNNINTSHIINEWDLRNKNSNYRDRGDSRRNMPPRETFLDDVETFDDDDFIFNDGFSFQEFPCQPARPSTRHPRSHHNPYFSSMCCSQKFPHQFHRRRRVYDRDLDDLFRRERSKVLIRNKFDKLNKYSDEFTDDYQKSFEDLFHEGKTTTHGHNLKPSKAMLEVKPPNKYDDTESDSTDLELDDFNIDFEKYWEELEDKNLSTSSTLELADENYDDNNNHMDSKSTDQDIDHSNNESDANNNPISFINDFYKPTKYSPLNSKRLDYFQKILPPKKINISSTARPLGLVTPNDNVEYGASMKRPLTLSNIIESPVHDSSFTYNHCDESTEHPKFEIIPKKTGLKISPLYNFEFDNCHNSLINNTCKLKSTARPLIFW</sequence>
<proteinExistence type="predicted"/>
<protein>
    <submittedName>
        <fullName evidence="2">Uncharacterized protein</fullName>
    </submittedName>
</protein>
<feature type="compositionally biased region" description="Polar residues" evidence="1">
    <location>
        <begin position="313"/>
        <end position="325"/>
    </location>
</feature>
<reference evidence="2" key="1">
    <citation type="submission" date="2022-01" db="EMBL/GenBank/DDBJ databases">
        <authorList>
            <person name="King R."/>
        </authorList>
    </citation>
    <scope>NUCLEOTIDE SEQUENCE</scope>
</reference>
<dbReference type="OrthoDB" id="6250593at2759"/>
<feature type="region of interest" description="Disordered" evidence="1">
    <location>
        <begin position="131"/>
        <end position="186"/>
    </location>
</feature>
<dbReference type="AlphaFoldDB" id="A0A9N9S201"/>
<gene>
    <name evidence="2" type="ORF">CHIRRI_LOCUS10526</name>
</gene>
<feature type="compositionally biased region" description="Basic residues" evidence="1">
    <location>
        <begin position="155"/>
        <end position="168"/>
    </location>
</feature>
<dbReference type="Proteomes" id="UP001153620">
    <property type="component" value="Chromosome 3"/>
</dbReference>
<dbReference type="EMBL" id="OU895879">
    <property type="protein sequence ID" value="CAG9807680.1"/>
    <property type="molecule type" value="Genomic_DNA"/>
</dbReference>
<feature type="region of interest" description="Disordered" evidence="1">
    <location>
        <begin position="305"/>
        <end position="325"/>
    </location>
</feature>
<organism evidence="2 3">
    <name type="scientific">Chironomus riparius</name>
    <dbReference type="NCBI Taxonomy" id="315576"/>
    <lineage>
        <taxon>Eukaryota</taxon>
        <taxon>Metazoa</taxon>
        <taxon>Ecdysozoa</taxon>
        <taxon>Arthropoda</taxon>
        <taxon>Hexapoda</taxon>
        <taxon>Insecta</taxon>
        <taxon>Pterygota</taxon>
        <taxon>Neoptera</taxon>
        <taxon>Endopterygota</taxon>
        <taxon>Diptera</taxon>
        <taxon>Nematocera</taxon>
        <taxon>Chironomoidea</taxon>
        <taxon>Chironomidae</taxon>
        <taxon>Chironominae</taxon>
        <taxon>Chironomus</taxon>
    </lineage>
</organism>
<reference evidence="2" key="2">
    <citation type="submission" date="2022-10" db="EMBL/GenBank/DDBJ databases">
        <authorList>
            <consortium name="ENA_rothamsted_submissions"/>
            <consortium name="culmorum"/>
            <person name="King R."/>
        </authorList>
    </citation>
    <scope>NUCLEOTIDE SEQUENCE</scope>
</reference>
<keyword evidence="3" id="KW-1185">Reference proteome</keyword>
<name>A0A9N9S201_9DIPT</name>
<accession>A0A9N9S201</accession>